<comment type="caution">
    <text evidence="9">Lacks conserved residue(s) required for the propagation of feature annotation.</text>
</comment>
<accession>D4F6U9</accession>
<evidence type="ECO:0000313" key="10">
    <source>
        <dbReference type="EMBL" id="EFE22538.1"/>
    </source>
</evidence>
<evidence type="ECO:0000256" key="8">
    <source>
        <dbReference type="ARBA" id="ARBA00068163"/>
    </source>
</evidence>
<comment type="subcellular location">
    <subcellularLocation>
        <location evidence="1 9">Cytoplasm</location>
    </subcellularLocation>
</comment>
<name>D4F6U9_EDWTA</name>
<evidence type="ECO:0000256" key="3">
    <source>
        <dbReference type="ARBA" id="ARBA00022801"/>
    </source>
</evidence>
<feature type="site" description="Important for substrate specificity" evidence="9">
    <location>
        <position position="80"/>
    </location>
</feature>
<keyword evidence="3 9" id="KW-0378">Hydrolase</keyword>
<dbReference type="GO" id="GO:0009117">
    <property type="term" value="P:nucleotide metabolic process"/>
    <property type="evidence" value="ECO:0007669"/>
    <property type="project" value="UniProtKB-KW"/>
</dbReference>
<evidence type="ECO:0000256" key="6">
    <source>
        <dbReference type="ARBA" id="ARBA00053369"/>
    </source>
</evidence>
<evidence type="ECO:0000313" key="11">
    <source>
        <dbReference type="Proteomes" id="UP000003692"/>
    </source>
</evidence>
<comment type="caution">
    <text evidence="10">The sequence shown here is derived from an EMBL/GenBank/DDBJ whole genome shotgun (WGS) entry which is preliminary data.</text>
</comment>
<comment type="similarity">
    <text evidence="7 9">Belongs to the Maf family. YceF subfamily.</text>
</comment>
<evidence type="ECO:0000256" key="9">
    <source>
        <dbReference type="HAMAP-Rule" id="MF_00528"/>
    </source>
</evidence>
<gene>
    <name evidence="10" type="primary">maf</name>
    <name evidence="10" type="ORF">EDWATA_02483</name>
</gene>
<dbReference type="CDD" id="cd00555">
    <property type="entry name" value="Maf"/>
    <property type="match status" value="1"/>
</dbReference>
<comment type="cofactor">
    <cofactor evidence="9">
        <name>a divalent metal cation</name>
        <dbReference type="ChEBI" id="CHEBI:60240"/>
    </cofactor>
</comment>
<sequence>MINAMLSEKNMLPLLLASTSPYRRALLEKLALPFSCAAPHTDETPLPGETAQALVCRLAEAKARALADAYPDHLIIGGDQVCVLNGQISGKPLSVERACAQLRAASGQRVTFYSGLSVLNSGNGECHTLCEPFHVHFRELSTAEIAAYVALEQPLQCAGSFMCEGAGILLFERLEGRDPNALIGLPLIALSTLLRRHGVNPLLVPRD</sequence>
<dbReference type="PIRSF" id="PIRSF006305">
    <property type="entry name" value="Maf"/>
    <property type="match status" value="1"/>
</dbReference>
<proteinExistence type="inferred from homology"/>
<comment type="catalytic activity">
    <reaction evidence="5 9">
        <text>N(7)-methyl-GTP + H2O = N(7)-methyl-GMP + diphosphate + H(+)</text>
        <dbReference type="Rhea" id="RHEA:58744"/>
        <dbReference type="ChEBI" id="CHEBI:15377"/>
        <dbReference type="ChEBI" id="CHEBI:15378"/>
        <dbReference type="ChEBI" id="CHEBI:33019"/>
        <dbReference type="ChEBI" id="CHEBI:58285"/>
        <dbReference type="ChEBI" id="CHEBI:87133"/>
    </reaction>
</comment>
<dbReference type="FunFam" id="3.90.950.10:FF:000005">
    <property type="entry name" value="7-methyl-GTP pyrophosphatase"/>
    <property type="match status" value="1"/>
</dbReference>
<dbReference type="PANTHER" id="PTHR43213:SF10">
    <property type="entry name" value="7-METHYL-GTP PYROPHOSPHATASE"/>
    <property type="match status" value="1"/>
</dbReference>
<evidence type="ECO:0000256" key="4">
    <source>
        <dbReference type="ARBA" id="ARBA00023080"/>
    </source>
</evidence>
<evidence type="ECO:0000256" key="1">
    <source>
        <dbReference type="ARBA" id="ARBA00004496"/>
    </source>
</evidence>
<dbReference type="HOGENOM" id="CLU_040416_1_0_6"/>
<comment type="function">
    <text evidence="6 9">Nucleoside triphosphate pyrophosphatase that hydrolyzes 7-methyl-GTP (m(7)GTP). May have a dual role in cell division arrest and in preventing the incorporation of modified nucleotides into cellular nucleic acids.</text>
</comment>
<feature type="site" description="Important for substrate specificity" evidence="9">
    <location>
        <position position="164"/>
    </location>
</feature>
<organism evidence="10 11">
    <name type="scientific">Edwardsiella tarda ATCC 23685</name>
    <dbReference type="NCBI Taxonomy" id="500638"/>
    <lineage>
        <taxon>Bacteria</taxon>
        <taxon>Pseudomonadati</taxon>
        <taxon>Pseudomonadota</taxon>
        <taxon>Gammaproteobacteria</taxon>
        <taxon>Enterobacterales</taxon>
        <taxon>Hafniaceae</taxon>
        <taxon>Edwardsiella</taxon>
    </lineage>
</organism>
<protein>
    <recommendedName>
        <fullName evidence="8 9">7-methyl-GTP pyrophosphatase</fullName>
        <shortName evidence="9">m(7)GTP pyrophosphatase</shortName>
        <ecNumber evidence="9">3.6.1.-</ecNumber>
    </recommendedName>
</protein>
<dbReference type="EMBL" id="ADGK01000212">
    <property type="protein sequence ID" value="EFE22538.1"/>
    <property type="molecule type" value="Genomic_DNA"/>
</dbReference>
<evidence type="ECO:0000256" key="7">
    <source>
        <dbReference type="ARBA" id="ARBA00060749"/>
    </source>
</evidence>
<dbReference type="Pfam" id="PF02545">
    <property type="entry name" value="Maf"/>
    <property type="match status" value="1"/>
</dbReference>
<dbReference type="PANTHER" id="PTHR43213">
    <property type="entry name" value="BIFUNCTIONAL DTTP/UTP PYROPHOSPHATASE/METHYLTRANSFERASE PROTEIN-RELATED"/>
    <property type="match status" value="1"/>
</dbReference>
<dbReference type="Proteomes" id="UP000003692">
    <property type="component" value="Unassembled WGS sequence"/>
</dbReference>
<feature type="site" description="Important for substrate specificity" evidence="9">
    <location>
        <position position="22"/>
    </location>
</feature>
<dbReference type="EC" id="3.6.1.-" evidence="9"/>
<dbReference type="GO" id="GO:0005737">
    <property type="term" value="C:cytoplasm"/>
    <property type="evidence" value="ECO:0007669"/>
    <property type="project" value="UniProtKB-SubCell"/>
</dbReference>
<dbReference type="SUPFAM" id="SSF52972">
    <property type="entry name" value="ITPase-like"/>
    <property type="match status" value="1"/>
</dbReference>
<evidence type="ECO:0000256" key="2">
    <source>
        <dbReference type="ARBA" id="ARBA00022490"/>
    </source>
</evidence>
<dbReference type="NCBIfam" id="TIGR00172">
    <property type="entry name" value="maf"/>
    <property type="match status" value="1"/>
</dbReference>
<feature type="active site" description="Proton acceptor" evidence="9">
    <location>
        <position position="79"/>
    </location>
</feature>
<evidence type="ECO:0000256" key="5">
    <source>
        <dbReference type="ARBA" id="ARBA00050213"/>
    </source>
</evidence>
<keyword evidence="2 9" id="KW-0963">Cytoplasm</keyword>
<dbReference type="InterPro" id="IPR029001">
    <property type="entry name" value="ITPase-like_fam"/>
</dbReference>
<dbReference type="InterPro" id="IPR003697">
    <property type="entry name" value="Maf-like"/>
</dbReference>
<dbReference type="AlphaFoldDB" id="D4F6U9"/>
<dbReference type="HAMAP" id="MF_00528">
    <property type="entry name" value="Maf"/>
    <property type="match status" value="1"/>
</dbReference>
<reference evidence="10 11" key="1">
    <citation type="submission" date="2010-02" db="EMBL/GenBank/DDBJ databases">
        <authorList>
            <person name="Weinstock G."/>
            <person name="Sodergren E."/>
            <person name="Clifton S."/>
            <person name="Fulton L."/>
            <person name="Fulton B."/>
            <person name="Courtney L."/>
            <person name="Fronick C."/>
            <person name="Harrison M."/>
            <person name="Strong C."/>
            <person name="Farmer C."/>
            <person name="Delahaunty K."/>
            <person name="Markovic C."/>
            <person name="Hall O."/>
            <person name="Minx P."/>
            <person name="Tomlinson C."/>
            <person name="Mitreva M."/>
            <person name="Nelson J."/>
            <person name="Hou S."/>
            <person name="Wollam A."/>
            <person name="Pepin K.H."/>
            <person name="Johnson M."/>
            <person name="Bhonagiri V."/>
            <person name="Zhang X."/>
            <person name="Suruliraj S."/>
            <person name="Warren W."/>
            <person name="Chinwalla A."/>
            <person name="Mardis E.R."/>
            <person name="Wilson R.K."/>
        </authorList>
    </citation>
    <scope>NUCLEOTIDE SEQUENCE [LARGE SCALE GENOMIC DNA]</scope>
    <source>
        <strain evidence="10 11">ATCC 23685</strain>
    </source>
</reference>
<dbReference type="GO" id="GO:0047429">
    <property type="term" value="F:nucleoside triphosphate diphosphatase activity"/>
    <property type="evidence" value="ECO:0007669"/>
    <property type="project" value="InterPro"/>
</dbReference>
<keyword evidence="4 9" id="KW-0546">Nucleotide metabolism</keyword>
<dbReference type="Gene3D" id="3.90.950.10">
    <property type="match status" value="1"/>
</dbReference>